<evidence type="ECO:0000256" key="7">
    <source>
        <dbReference type="ARBA" id="ARBA00023128"/>
    </source>
</evidence>
<dbReference type="PROSITE" id="PS50920">
    <property type="entry name" value="SOLCAR"/>
    <property type="match status" value="1"/>
</dbReference>
<keyword evidence="6" id="KW-1133">Transmembrane helix</keyword>
<evidence type="ECO:0000313" key="13">
    <source>
        <dbReference type="Proteomes" id="UP001498771"/>
    </source>
</evidence>
<keyword evidence="7" id="KW-0496">Mitochondrion</keyword>
<evidence type="ECO:0000313" key="12">
    <source>
        <dbReference type="EMBL" id="KAK7202597.1"/>
    </source>
</evidence>
<comment type="subcellular location">
    <subcellularLocation>
        <location evidence="1">Mitochondrion membrane</location>
        <topology evidence="1">Multi-pass membrane protein</topology>
    </subcellularLocation>
</comment>
<dbReference type="PANTHER" id="PTHR45624">
    <property type="entry name" value="MITOCHONDRIAL BASIC AMINO ACIDS TRANSPORTER-RELATED"/>
    <property type="match status" value="1"/>
</dbReference>
<keyword evidence="5" id="KW-0677">Repeat</keyword>
<comment type="caution">
    <text evidence="12">The sequence shown here is derived from an EMBL/GenBank/DDBJ whole genome shotgun (WGS) entry which is preliminary data.</text>
</comment>
<organism evidence="12 13">
    <name type="scientific">Myxozyma melibiosi</name>
    <dbReference type="NCBI Taxonomy" id="54550"/>
    <lineage>
        <taxon>Eukaryota</taxon>
        <taxon>Fungi</taxon>
        <taxon>Dikarya</taxon>
        <taxon>Ascomycota</taxon>
        <taxon>Saccharomycotina</taxon>
        <taxon>Lipomycetes</taxon>
        <taxon>Lipomycetales</taxon>
        <taxon>Lipomycetaceae</taxon>
        <taxon>Myxozyma</taxon>
    </lineage>
</organism>
<reference evidence="12 13" key="1">
    <citation type="submission" date="2024-03" db="EMBL/GenBank/DDBJ databases">
        <title>Genome-scale model development and genomic sequencing of the oleaginous clade Lipomyces.</title>
        <authorList>
            <consortium name="Lawrence Berkeley National Laboratory"/>
            <person name="Czajka J.J."/>
            <person name="Han Y."/>
            <person name="Kim J."/>
            <person name="Mondo S.J."/>
            <person name="Hofstad B.A."/>
            <person name="Robles A."/>
            <person name="Haridas S."/>
            <person name="Riley R."/>
            <person name="LaButti K."/>
            <person name="Pangilinan J."/>
            <person name="Andreopoulos W."/>
            <person name="Lipzen A."/>
            <person name="Yan J."/>
            <person name="Wang M."/>
            <person name="Ng V."/>
            <person name="Grigoriev I.V."/>
            <person name="Spatafora J.W."/>
            <person name="Magnuson J.K."/>
            <person name="Baker S.E."/>
            <person name="Pomraning K.R."/>
        </authorList>
    </citation>
    <scope>NUCLEOTIDE SEQUENCE [LARGE SCALE GENOMIC DNA]</scope>
    <source>
        <strain evidence="12 13">Phaff 52-87</strain>
    </source>
</reference>
<dbReference type="InterPro" id="IPR050567">
    <property type="entry name" value="Mitochondrial_Carrier"/>
</dbReference>
<feature type="repeat" description="Solcar" evidence="9">
    <location>
        <begin position="151"/>
        <end position="246"/>
    </location>
</feature>
<keyword evidence="4 9" id="KW-0812">Transmembrane</keyword>
<protein>
    <submittedName>
        <fullName evidence="12">Mitochondrial carrier domain-containing protein</fullName>
    </submittedName>
</protein>
<evidence type="ECO:0000256" key="2">
    <source>
        <dbReference type="ARBA" id="ARBA00006375"/>
    </source>
</evidence>
<evidence type="ECO:0000256" key="1">
    <source>
        <dbReference type="ARBA" id="ARBA00004225"/>
    </source>
</evidence>
<dbReference type="GeneID" id="90040213"/>
<gene>
    <name evidence="12" type="ORF">BZA70DRAFT_300354</name>
</gene>
<dbReference type="Gene3D" id="1.50.40.10">
    <property type="entry name" value="Mitochondrial carrier domain"/>
    <property type="match status" value="1"/>
</dbReference>
<dbReference type="Pfam" id="PF00153">
    <property type="entry name" value="Mito_carr"/>
    <property type="match status" value="1"/>
</dbReference>
<evidence type="ECO:0000256" key="5">
    <source>
        <dbReference type="ARBA" id="ARBA00022737"/>
    </source>
</evidence>
<dbReference type="EMBL" id="JBBJBU010000016">
    <property type="protein sequence ID" value="KAK7202597.1"/>
    <property type="molecule type" value="Genomic_DNA"/>
</dbReference>
<keyword evidence="8 9" id="KW-0472">Membrane</keyword>
<feature type="compositionally biased region" description="Low complexity" evidence="11">
    <location>
        <begin position="10"/>
        <end position="33"/>
    </location>
</feature>
<evidence type="ECO:0000256" key="8">
    <source>
        <dbReference type="ARBA" id="ARBA00023136"/>
    </source>
</evidence>
<dbReference type="SUPFAM" id="SSF103506">
    <property type="entry name" value="Mitochondrial carrier"/>
    <property type="match status" value="1"/>
</dbReference>
<dbReference type="RefSeq" id="XP_064765630.1">
    <property type="nucleotide sequence ID" value="XM_064914701.1"/>
</dbReference>
<evidence type="ECO:0000256" key="4">
    <source>
        <dbReference type="ARBA" id="ARBA00022692"/>
    </source>
</evidence>
<dbReference type="InterPro" id="IPR018108">
    <property type="entry name" value="MCP_transmembrane"/>
</dbReference>
<evidence type="ECO:0000256" key="3">
    <source>
        <dbReference type="ARBA" id="ARBA00022448"/>
    </source>
</evidence>
<feature type="region of interest" description="Disordered" evidence="11">
    <location>
        <begin position="1"/>
        <end position="33"/>
    </location>
</feature>
<evidence type="ECO:0000256" key="10">
    <source>
        <dbReference type="RuleBase" id="RU000488"/>
    </source>
</evidence>
<evidence type="ECO:0000256" key="6">
    <source>
        <dbReference type="ARBA" id="ARBA00022989"/>
    </source>
</evidence>
<evidence type="ECO:0000256" key="9">
    <source>
        <dbReference type="PROSITE-ProRule" id="PRU00282"/>
    </source>
</evidence>
<comment type="similarity">
    <text evidence="2 10">Belongs to the mitochondrial carrier (TC 2.A.29) family.</text>
</comment>
<dbReference type="PANTHER" id="PTHR45624:SF26">
    <property type="entry name" value="CARRIER PROTEIN, PUTATIVE (AFU_ORTHOLOGUE AFUA_1G07710)-RELATED"/>
    <property type="match status" value="1"/>
</dbReference>
<dbReference type="Proteomes" id="UP001498771">
    <property type="component" value="Unassembled WGS sequence"/>
</dbReference>
<proteinExistence type="inferred from homology"/>
<accession>A0ABR1EYA5</accession>
<dbReference type="InterPro" id="IPR023395">
    <property type="entry name" value="MCP_dom_sf"/>
</dbReference>
<keyword evidence="13" id="KW-1185">Reference proteome</keyword>
<evidence type="ECO:0000256" key="11">
    <source>
        <dbReference type="SAM" id="MobiDB-lite"/>
    </source>
</evidence>
<keyword evidence="3 10" id="KW-0813">Transport</keyword>
<name>A0ABR1EYA5_9ASCO</name>
<sequence length="432" mass="47765">MLSDDSTDEQLQQQQQRMSGNDSTTMNSNNNNTANQYVGAATAGTRALLSQFIALYARVPVKLFRPTRVDYLMVPRAVNPAVASSLPYSFKTHSSLALLKHAVNEYGFRFITEQVLPPLIANSMIGVVLYTTYLTALPLVRFGSDNESGSIGYRQAFLAGGIAGAMQSLAAAPVDAIFHRFSVSELLIPDDKNTGETRHKSLWRYGFEKLQSIGVRGVMAGYSLSFVKESAGFAVFFSTFEGVKQWSYRHIVESYGAPVPRYADAKKGATVGTEQSVDSIREKPSAALYPATVLGAGAAASIALQGVQYPLSRLQNIHLTMLEALDYRTLYRSQNKNKDKDGIQRSERVSGRKLAHIYVASYRRTLAEASRLKDRGRNGGSWLKWMYRGFVRHALGTVPSSSVGLFVFEIMRIRYMEDFEGVELDDVVVLEA</sequence>